<reference evidence="2 3" key="1">
    <citation type="submission" date="2018-06" db="EMBL/GenBank/DDBJ databases">
        <authorList>
            <consortium name="Pathogen Informatics"/>
            <person name="Doyle S."/>
        </authorList>
    </citation>
    <scope>NUCLEOTIDE SEQUENCE [LARGE SCALE GENOMIC DNA]</scope>
    <source>
        <strain evidence="2 3">NCTC4824</strain>
    </source>
</reference>
<dbReference type="InterPro" id="IPR049825">
    <property type="entry name" value="Lasso_PadeA-like"/>
</dbReference>
<dbReference type="KEGG" id="blen:NCTC4824_01814"/>
<dbReference type="EMBL" id="LS483476">
    <property type="protein sequence ID" value="SQI56419.1"/>
    <property type="molecule type" value="Genomic_DNA"/>
</dbReference>
<organism evidence="2 3">
    <name type="scientific">Lederbergia lenta</name>
    <name type="common">Bacillus lentus</name>
    <dbReference type="NCBI Taxonomy" id="1467"/>
    <lineage>
        <taxon>Bacteria</taxon>
        <taxon>Bacillati</taxon>
        <taxon>Bacillota</taxon>
        <taxon>Bacilli</taxon>
        <taxon>Bacillales</taxon>
        <taxon>Bacillaceae</taxon>
        <taxon>Lederbergia</taxon>
    </lineage>
</organism>
<sequence length="60" mass="6416">MKRQWKVPVLDILDINMTMNGPGNANADCFDVSEGKNETHPGQSNASCKDRPGAGPSLDS</sequence>
<evidence type="ECO:0000313" key="2">
    <source>
        <dbReference type="EMBL" id="SQI56419.1"/>
    </source>
</evidence>
<dbReference type="NCBIfam" id="NF033524">
    <property type="entry name" value="lasso_PadeA_fam"/>
    <property type="match status" value="1"/>
</dbReference>
<keyword evidence="3" id="KW-1185">Reference proteome</keyword>
<dbReference type="AlphaFoldDB" id="A0A2X4W167"/>
<accession>A0A2X4W167</accession>
<dbReference type="RefSeq" id="WP_066137563.1">
    <property type="nucleotide sequence ID" value="NZ_CBCSGM010000001.1"/>
</dbReference>
<gene>
    <name evidence="2" type="ORF">NCTC4824_01814</name>
</gene>
<feature type="region of interest" description="Disordered" evidence="1">
    <location>
        <begin position="23"/>
        <end position="60"/>
    </location>
</feature>
<evidence type="ECO:0000313" key="3">
    <source>
        <dbReference type="Proteomes" id="UP000249134"/>
    </source>
</evidence>
<evidence type="ECO:0008006" key="4">
    <source>
        <dbReference type="Google" id="ProtNLM"/>
    </source>
</evidence>
<proteinExistence type="predicted"/>
<dbReference type="STRING" id="1348624.GCA_001591545_00890"/>
<dbReference type="Proteomes" id="UP000249134">
    <property type="component" value="Chromosome 1"/>
</dbReference>
<name>A0A2X4W167_LEDLE</name>
<evidence type="ECO:0000256" key="1">
    <source>
        <dbReference type="SAM" id="MobiDB-lite"/>
    </source>
</evidence>
<protein>
    <recommendedName>
        <fullName evidence="4">Paeninodin family lasso peptide</fullName>
    </recommendedName>
</protein>